<name>A0A5R9JAR5_9PROT</name>
<evidence type="ECO:0000313" key="12">
    <source>
        <dbReference type="EMBL" id="TLU73893.1"/>
    </source>
</evidence>
<dbReference type="GO" id="GO:0000162">
    <property type="term" value="P:L-tryptophan biosynthetic process"/>
    <property type="evidence" value="ECO:0007669"/>
    <property type="project" value="UniProtKB-UniRule"/>
</dbReference>
<dbReference type="NCBIfam" id="NF001377">
    <property type="entry name" value="PRK00278.2-4"/>
    <property type="match status" value="1"/>
</dbReference>
<sequence>MQVEGQERPNLTDAASDILARICVQTRDEVARRMAGLPLRELKARLRDIEERPRGFGNALKLKTAEREVGLIAEVKKASPSAGLIRPQFDAAAIAREYEQAGAACLSVLTEGPNFQGHVADLQAARAATSLPALRKDFMLEPWQIYESRLIGADCILLIMAAIDDDRAADLLGLARLVDLDVLVEVHDETELHRALALETTLIGINNRNLRTLRTDIATTLELAPQVPPDRIVVAESGITSRADVLRLAEAGASCFLVGESLLRQPDAGAAARALLGPI</sequence>
<dbReference type="InterPro" id="IPR013798">
    <property type="entry name" value="Indole-3-glycerol_P_synth_dom"/>
</dbReference>
<dbReference type="EC" id="4.1.1.48" evidence="3 10"/>
<dbReference type="NCBIfam" id="NF001373">
    <property type="entry name" value="PRK00278.1-6"/>
    <property type="match status" value="1"/>
</dbReference>
<dbReference type="InterPro" id="IPR045186">
    <property type="entry name" value="Indole-3-glycerol_P_synth"/>
</dbReference>
<keyword evidence="13" id="KW-1185">Reference proteome</keyword>
<dbReference type="FunFam" id="3.20.20.70:FF:000024">
    <property type="entry name" value="Indole-3-glycerol phosphate synthase"/>
    <property type="match status" value="1"/>
</dbReference>
<evidence type="ECO:0000256" key="3">
    <source>
        <dbReference type="ARBA" id="ARBA00012362"/>
    </source>
</evidence>
<dbReference type="UniPathway" id="UPA00035">
    <property type="reaction ID" value="UER00043"/>
</dbReference>
<organism evidence="12 13">
    <name type="scientific">Lichenicoccus roseus</name>
    <dbReference type="NCBI Taxonomy" id="2683649"/>
    <lineage>
        <taxon>Bacteria</taxon>
        <taxon>Pseudomonadati</taxon>
        <taxon>Pseudomonadota</taxon>
        <taxon>Alphaproteobacteria</taxon>
        <taxon>Acetobacterales</taxon>
        <taxon>Acetobacteraceae</taxon>
        <taxon>Lichenicoccus</taxon>
    </lineage>
</organism>
<dbReference type="PANTHER" id="PTHR22854">
    <property type="entry name" value="TRYPTOPHAN BIOSYNTHESIS PROTEIN"/>
    <property type="match status" value="1"/>
</dbReference>
<dbReference type="GO" id="GO:0004640">
    <property type="term" value="F:phosphoribosylanthranilate isomerase activity"/>
    <property type="evidence" value="ECO:0007669"/>
    <property type="project" value="TreeGrafter"/>
</dbReference>
<dbReference type="InterPro" id="IPR011060">
    <property type="entry name" value="RibuloseP-bd_barrel"/>
</dbReference>
<comment type="pathway">
    <text evidence="2 10">Amino-acid biosynthesis; L-tryptophan biosynthesis; L-tryptophan from chorismate: step 4/5.</text>
</comment>
<dbReference type="SUPFAM" id="SSF51366">
    <property type="entry name" value="Ribulose-phoshate binding barrel"/>
    <property type="match status" value="1"/>
</dbReference>
<dbReference type="CDD" id="cd00331">
    <property type="entry name" value="IGPS"/>
    <property type="match status" value="1"/>
</dbReference>
<dbReference type="RefSeq" id="WP_138324146.1">
    <property type="nucleotide sequence ID" value="NZ_VCDI01000001.1"/>
</dbReference>
<dbReference type="AlphaFoldDB" id="A0A5R9JAR5"/>
<dbReference type="HAMAP" id="MF_00134_B">
    <property type="entry name" value="IGPS_B"/>
    <property type="match status" value="1"/>
</dbReference>
<evidence type="ECO:0000313" key="13">
    <source>
        <dbReference type="Proteomes" id="UP000305654"/>
    </source>
</evidence>
<dbReference type="PANTHER" id="PTHR22854:SF2">
    <property type="entry name" value="INDOLE-3-GLYCEROL-PHOSPHATE SYNTHASE"/>
    <property type="match status" value="1"/>
</dbReference>
<comment type="similarity">
    <text evidence="10">Belongs to the TrpC family.</text>
</comment>
<comment type="catalytic activity">
    <reaction evidence="1 10">
        <text>1-(2-carboxyphenylamino)-1-deoxy-D-ribulose 5-phosphate + H(+) = (1S,2R)-1-C-(indol-3-yl)glycerol 3-phosphate + CO2 + H2O</text>
        <dbReference type="Rhea" id="RHEA:23476"/>
        <dbReference type="ChEBI" id="CHEBI:15377"/>
        <dbReference type="ChEBI" id="CHEBI:15378"/>
        <dbReference type="ChEBI" id="CHEBI:16526"/>
        <dbReference type="ChEBI" id="CHEBI:58613"/>
        <dbReference type="ChEBI" id="CHEBI:58866"/>
        <dbReference type="EC" id="4.1.1.48"/>
    </reaction>
</comment>
<evidence type="ECO:0000256" key="1">
    <source>
        <dbReference type="ARBA" id="ARBA00001633"/>
    </source>
</evidence>
<evidence type="ECO:0000256" key="4">
    <source>
        <dbReference type="ARBA" id="ARBA00018080"/>
    </source>
</evidence>
<keyword evidence="9 10" id="KW-0456">Lyase</keyword>
<dbReference type="InterPro" id="IPR013785">
    <property type="entry name" value="Aldolase_TIM"/>
</dbReference>
<evidence type="ECO:0000256" key="6">
    <source>
        <dbReference type="ARBA" id="ARBA00022793"/>
    </source>
</evidence>
<reference evidence="12 13" key="1">
    <citation type="submission" date="2019-05" db="EMBL/GenBank/DDBJ databases">
        <authorList>
            <person name="Pankratov T."/>
            <person name="Grouzdev D."/>
        </authorList>
    </citation>
    <scope>NUCLEOTIDE SEQUENCE [LARGE SCALE GENOMIC DNA]</scope>
    <source>
        <strain evidence="12 13">KEBCLARHB70R</strain>
    </source>
</reference>
<dbReference type="Proteomes" id="UP000305654">
    <property type="component" value="Unassembled WGS sequence"/>
</dbReference>
<keyword evidence="7 10" id="KW-0822">Tryptophan biosynthesis</keyword>
<dbReference type="EMBL" id="VCDI01000001">
    <property type="protein sequence ID" value="TLU73893.1"/>
    <property type="molecule type" value="Genomic_DNA"/>
</dbReference>
<comment type="caution">
    <text evidence="12">The sequence shown here is derived from an EMBL/GenBank/DDBJ whole genome shotgun (WGS) entry which is preliminary data.</text>
</comment>
<keyword evidence="5 10" id="KW-0028">Amino-acid biosynthesis</keyword>
<dbReference type="InterPro" id="IPR001468">
    <property type="entry name" value="Indole-3-GlycerolPSynthase_CS"/>
</dbReference>
<evidence type="ECO:0000256" key="5">
    <source>
        <dbReference type="ARBA" id="ARBA00022605"/>
    </source>
</evidence>
<dbReference type="PROSITE" id="PS00614">
    <property type="entry name" value="IGPS"/>
    <property type="match status" value="1"/>
</dbReference>
<protein>
    <recommendedName>
        <fullName evidence="4 10">Indole-3-glycerol phosphate synthase</fullName>
        <shortName evidence="10">IGPS</shortName>
        <ecNumber evidence="3 10">4.1.1.48</ecNumber>
    </recommendedName>
</protein>
<dbReference type="Pfam" id="PF00218">
    <property type="entry name" value="IGPS"/>
    <property type="match status" value="1"/>
</dbReference>
<evidence type="ECO:0000256" key="7">
    <source>
        <dbReference type="ARBA" id="ARBA00022822"/>
    </source>
</evidence>
<keyword evidence="6 10" id="KW-0210">Decarboxylase</keyword>
<dbReference type="Gene3D" id="3.20.20.70">
    <property type="entry name" value="Aldolase class I"/>
    <property type="match status" value="1"/>
</dbReference>
<accession>A0A5R9JAR5</accession>
<evidence type="ECO:0000259" key="11">
    <source>
        <dbReference type="Pfam" id="PF00218"/>
    </source>
</evidence>
<keyword evidence="8 10" id="KW-0057">Aromatic amino acid biosynthesis</keyword>
<evidence type="ECO:0000256" key="2">
    <source>
        <dbReference type="ARBA" id="ARBA00004696"/>
    </source>
</evidence>
<gene>
    <name evidence="10 12" type="primary">trpC</name>
    <name evidence="12" type="ORF">FE263_01295</name>
</gene>
<evidence type="ECO:0000256" key="10">
    <source>
        <dbReference type="HAMAP-Rule" id="MF_00134"/>
    </source>
</evidence>
<proteinExistence type="inferred from homology"/>
<dbReference type="OrthoDB" id="9804217at2"/>
<feature type="domain" description="Indole-3-glycerol phosphate synthase" evidence="11">
    <location>
        <begin position="19"/>
        <end position="275"/>
    </location>
</feature>
<dbReference type="NCBIfam" id="NF001370">
    <property type="entry name" value="PRK00278.1-2"/>
    <property type="match status" value="1"/>
</dbReference>
<evidence type="ECO:0000256" key="9">
    <source>
        <dbReference type="ARBA" id="ARBA00023239"/>
    </source>
</evidence>
<dbReference type="GO" id="GO:0004425">
    <property type="term" value="F:indole-3-glycerol-phosphate synthase activity"/>
    <property type="evidence" value="ECO:0007669"/>
    <property type="project" value="UniProtKB-UniRule"/>
</dbReference>
<evidence type="ECO:0000256" key="8">
    <source>
        <dbReference type="ARBA" id="ARBA00023141"/>
    </source>
</evidence>